<comment type="caution">
    <text evidence="2">The sequence shown here is derived from an EMBL/GenBank/DDBJ whole genome shotgun (WGS) entry which is preliminary data.</text>
</comment>
<organism evidence="2 3">
    <name type="scientific">Dyella solisilvae</name>
    <dbReference type="NCBI Taxonomy" id="1920168"/>
    <lineage>
        <taxon>Bacteria</taxon>
        <taxon>Pseudomonadati</taxon>
        <taxon>Pseudomonadota</taxon>
        <taxon>Gammaproteobacteria</taxon>
        <taxon>Lysobacterales</taxon>
        <taxon>Rhodanobacteraceae</taxon>
        <taxon>Dyella</taxon>
    </lineage>
</organism>
<gene>
    <name evidence="2" type="ORF">DVT68_10570</name>
</gene>
<keyword evidence="1" id="KW-1133">Transmembrane helix</keyword>
<keyword evidence="1" id="KW-0472">Membrane</keyword>
<evidence type="ECO:0000256" key="1">
    <source>
        <dbReference type="SAM" id="Phobius"/>
    </source>
</evidence>
<dbReference type="Proteomes" id="UP000254711">
    <property type="component" value="Unassembled WGS sequence"/>
</dbReference>
<feature type="transmembrane region" description="Helical" evidence="1">
    <location>
        <begin position="42"/>
        <end position="63"/>
    </location>
</feature>
<dbReference type="EMBL" id="QQSY01000002">
    <property type="protein sequence ID" value="RDI98931.1"/>
    <property type="molecule type" value="Genomic_DNA"/>
</dbReference>
<evidence type="ECO:0000313" key="2">
    <source>
        <dbReference type="EMBL" id="RDI98931.1"/>
    </source>
</evidence>
<reference evidence="2 3" key="1">
    <citation type="submission" date="2018-07" db="EMBL/GenBank/DDBJ databases">
        <title>Dyella solisilvae sp. nov., isolated from the pine and broad-leaved mixed forest soil.</title>
        <authorList>
            <person name="Gao Z."/>
            <person name="Qiu L."/>
        </authorList>
    </citation>
    <scope>NUCLEOTIDE SEQUENCE [LARGE SCALE GENOMIC DNA]</scope>
    <source>
        <strain evidence="2 3">DHG54</strain>
    </source>
</reference>
<dbReference type="AlphaFoldDB" id="A0A370K8F0"/>
<protein>
    <submittedName>
        <fullName evidence="2">Uncharacterized protein</fullName>
    </submittedName>
</protein>
<dbReference type="RefSeq" id="WP_114825018.1">
    <property type="nucleotide sequence ID" value="NZ_QQSY01000002.1"/>
</dbReference>
<sequence>MEPDVIRAVGGVTTVFGVIGVIATAFFKWLSGRGSSEPGHWNVTLLTAALVAIALGVLAVVAVTEQQRPAAVSEQKSPAHPATVASAPVVPSCNHSSPTVHVAYKGNPLVLEDQENNGNVNATIAMGQNTFRAQLEADGHTNAKMLDPQVPEGGHAGHRWYRIYLFATYGGEMTFGPNPRCPNAPPTA</sequence>
<accession>A0A370K8F0</accession>
<keyword evidence="1" id="KW-0812">Transmembrane</keyword>
<proteinExistence type="predicted"/>
<evidence type="ECO:0000313" key="3">
    <source>
        <dbReference type="Proteomes" id="UP000254711"/>
    </source>
</evidence>
<keyword evidence="3" id="KW-1185">Reference proteome</keyword>
<name>A0A370K8F0_9GAMM</name>
<feature type="transmembrane region" description="Helical" evidence="1">
    <location>
        <begin position="6"/>
        <end position="30"/>
    </location>
</feature>